<reference evidence="1 2" key="2">
    <citation type="journal article" date="2017" name="Front. Plant Sci.">
        <title>Gene Classification and Mining of Molecular Markers Useful in Red Clover (Trifolium pratense) Breeding.</title>
        <authorList>
            <person name="Istvanek J."/>
            <person name="Dluhosova J."/>
            <person name="Dluhos P."/>
            <person name="Patkova L."/>
            <person name="Nedelnik J."/>
            <person name="Repkova J."/>
        </authorList>
    </citation>
    <scope>NUCLEOTIDE SEQUENCE [LARGE SCALE GENOMIC DNA]</scope>
    <source>
        <strain evidence="2">cv. Tatra</strain>
        <tissue evidence="1">Young leaves</tissue>
    </source>
</reference>
<protein>
    <submittedName>
        <fullName evidence="1">Gag-pol polyprotein</fullName>
    </submittedName>
</protein>
<comment type="caution">
    <text evidence="1">The sequence shown here is derived from an EMBL/GenBank/DDBJ whole genome shotgun (WGS) entry which is preliminary data.</text>
</comment>
<sequence>MSSSQHYCGRLRRRRRIRSSQEEISQENNIGNKLGGAGVLRTVQILNYDVKRVLIDSVSSSDIMYWEAFKPLQLAEEQLTPYNGTLIGFSSEQVEVMGHITLMTTFGEKENAKAIKVRYLVVKTPFTSYNIIVGRPIFNSIGAVMLTLYLAMKYPLDNGRVRMVRGDQALGRQCYESSLRVRCSKAPAEQLHIGETENTQAKSIEAADLDPREEFQDKRVSPLEELEPIQIGEADHQVTSISTSLGHEEREKVIAILKNNADLFAWKPSDMSGIDGNIITHKLSISPEAKPVSQRTRKVGEERRAAIDKEVAKLKEAGFIDEIKYPEWLANVVLVKNSSGKWGMCVDFTDLNKACPKDPYLLPIIDRLIGGASGCKTLSFMDAYSGYNQIKMNTLEAPHTTFMSMTCNYHYKVMPFGLKNA</sequence>
<evidence type="ECO:0000313" key="1">
    <source>
        <dbReference type="EMBL" id="PNX98475.1"/>
    </source>
</evidence>
<dbReference type="PANTHER" id="PTHR24559">
    <property type="entry name" value="TRANSPOSON TY3-I GAG-POL POLYPROTEIN"/>
    <property type="match status" value="1"/>
</dbReference>
<evidence type="ECO:0000313" key="2">
    <source>
        <dbReference type="Proteomes" id="UP000236291"/>
    </source>
</evidence>
<dbReference type="CDD" id="cd01647">
    <property type="entry name" value="RT_LTR"/>
    <property type="match status" value="1"/>
</dbReference>
<organism evidence="1 2">
    <name type="scientific">Trifolium pratense</name>
    <name type="common">Red clover</name>
    <dbReference type="NCBI Taxonomy" id="57577"/>
    <lineage>
        <taxon>Eukaryota</taxon>
        <taxon>Viridiplantae</taxon>
        <taxon>Streptophyta</taxon>
        <taxon>Embryophyta</taxon>
        <taxon>Tracheophyta</taxon>
        <taxon>Spermatophyta</taxon>
        <taxon>Magnoliopsida</taxon>
        <taxon>eudicotyledons</taxon>
        <taxon>Gunneridae</taxon>
        <taxon>Pentapetalae</taxon>
        <taxon>rosids</taxon>
        <taxon>fabids</taxon>
        <taxon>Fabales</taxon>
        <taxon>Fabaceae</taxon>
        <taxon>Papilionoideae</taxon>
        <taxon>50 kb inversion clade</taxon>
        <taxon>NPAAA clade</taxon>
        <taxon>Hologalegina</taxon>
        <taxon>IRL clade</taxon>
        <taxon>Trifolieae</taxon>
        <taxon>Trifolium</taxon>
    </lineage>
</organism>
<dbReference type="SUPFAM" id="SSF56672">
    <property type="entry name" value="DNA/RNA polymerases"/>
    <property type="match status" value="1"/>
</dbReference>
<dbReference type="InterPro" id="IPR053134">
    <property type="entry name" value="RNA-dir_DNA_polymerase"/>
</dbReference>
<dbReference type="Gene3D" id="3.10.10.10">
    <property type="entry name" value="HIV Type 1 Reverse Transcriptase, subunit A, domain 1"/>
    <property type="match status" value="1"/>
</dbReference>
<dbReference type="InterPro" id="IPR043128">
    <property type="entry name" value="Rev_trsase/Diguanyl_cyclase"/>
</dbReference>
<gene>
    <name evidence="1" type="ORF">L195_g021723</name>
</gene>
<name>A0A2K3N5Y5_TRIPR</name>
<dbReference type="Proteomes" id="UP000236291">
    <property type="component" value="Unassembled WGS sequence"/>
</dbReference>
<dbReference type="PANTHER" id="PTHR24559:SF444">
    <property type="entry name" value="REVERSE TRANSCRIPTASE DOMAIN-CONTAINING PROTEIN"/>
    <property type="match status" value="1"/>
</dbReference>
<dbReference type="Gene3D" id="3.30.70.270">
    <property type="match status" value="1"/>
</dbReference>
<dbReference type="InterPro" id="IPR043502">
    <property type="entry name" value="DNA/RNA_pol_sf"/>
</dbReference>
<dbReference type="STRING" id="57577.A0A2K3N5Y5"/>
<accession>A0A2K3N5Y5</accession>
<reference evidence="1 2" key="1">
    <citation type="journal article" date="2014" name="Am. J. Bot.">
        <title>Genome assembly and annotation for red clover (Trifolium pratense; Fabaceae).</title>
        <authorList>
            <person name="Istvanek J."/>
            <person name="Jaros M."/>
            <person name="Krenek A."/>
            <person name="Repkova J."/>
        </authorList>
    </citation>
    <scope>NUCLEOTIDE SEQUENCE [LARGE SCALE GENOMIC DNA]</scope>
    <source>
        <strain evidence="2">cv. Tatra</strain>
        <tissue evidence="1">Young leaves</tissue>
    </source>
</reference>
<dbReference type="EMBL" id="ASHM01016679">
    <property type="protein sequence ID" value="PNX98475.1"/>
    <property type="molecule type" value="Genomic_DNA"/>
</dbReference>
<dbReference type="AlphaFoldDB" id="A0A2K3N5Y5"/>
<proteinExistence type="predicted"/>